<accession>A0A0F9LXN5</accession>
<dbReference type="InterPro" id="IPR036098">
    <property type="entry name" value="Thymidylate_synthase_ThyX_sf"/>
</dbReference>
<dbReference type="PANTHER" id="PTHR34934:SF1">
    <property type="entry name" value="FLAVIN-DEPENDENT THYMIDYLATE SYNTHASE"/>
    <property type="match status" value="1"/>
</dbReference>
<dbReference type="PANTHER" id="PTHR34934">
    <property type="entry name" value="FLAVIN-DEPENDENT THYMIDYLATE SYNTHASE"/>
    <property type="match status" value="1"/>
</dbReference>
<organism evidence="1">
    <name type="scientific">marine sediment metagenome</name>
    <dbReference type="NCBI Taxonomy" id="412755"/>
    <lineage>
        <taxon>unclassified sequences</taxon>
        <taxon>metagenomes</taxon>
        <taxon>ecological metagenomes</taxon>
    </lineage>
</organism>
<evidence type="ECO:0008006" key="2">
    <source>
        <dbReference type="Google" id="ProtNLM"/>
    </source>
</evidence>
<dbReference type="SUPFAM" id="SSF69796">
    <property type="entry name" value="Thymidylate synthase-complementing protein Thy1"/>
    <property type="match status" value="1"/>
</dbReference>
<gene>
    <name evidence="1" type="ORF">LCGC14_1143570</name>
</gene>
<dbReference type="GO" id="GO:0070402">
    <property type="term" value="F:NADPH binding"/>
    <property type="evidence" value="ECO:0007669"/>
    <property type="project" value="TreeGrafter"/>
</dbReference>
<dbReference type="GO" id="GO:0006231">
    <property type="term" value="P:dTMP biosynthetic process"/>
    <property type="evidence" value="ECO:0007669"/>
    <property type="project" value="InterPro"/>
</dbReference>
<dbReference type="InterPro" id="IPR003669">
    <property type="entry name" value="Thymidylate_synthase_ThyX"/>
</dbReference>
<dbReference type="GO" id="GO:0004799">
    <property type="term" value="F:thymidylate synthase activity"/>
    <property type="evidence" value="ECO:0007669"/>
    <property type="project" value="TreeGrafter"/>
</dbReference>
<dbReference type="PROSITE" id="PS51331">
    <property type="entry name" value="THYX"/>
    <property type="match status" value="1"/>
</dbReference>
<dbReference type="AlphaFoldDB" id="A0A0F9LXN5"/>
<sequence length="250" mass="29077">MKLLVNQGNFEILIPPQELSIQLLNIECAGRTCYKSEKDTVTLQTAMKFAKMLLKRGHESVIEHSHLPVRFTNISRGFTHEMVRHRLCAFSQESTRYVDYAKEENEVDLDKFSVHCIAPGHQNLQDKVHVKLLDEGFIGNGIGVDLIIEDMFNTIEIFYRALRKAGWPAQDARQILPIGLRSEIVVSANFREWRHIFKMRTGKAGHWEIRYVMCKLLKRVQELIPVIFDDFIYCGKDKDGYPYYKQNKGE</sequence>
<dbReference type="GO" id="GO:0050797">
    <property type="term" value="F:thymidylate synthase (FAD) activity"/>
    <property type="evidence" value="ECO:0007669"/>
    <property type="project" value="InterPro"/>
</dbReference>
<evidence type="ECO:0000313" key="1">
    <source>
        <dbReference type="EMBL" id="KKM99879.1"/>
    </source>
</evidence>
<dbReference type="NCBIfam" id="TIGR02170">
    <property type="entry name" value="thyX"/>
    <property type="match status" value="1"/>
</dbReference>
<dbReference type="EMBL" id="LAZR01005447">
    <property type="protein sequence ID" value="KKM99879.1"/>
    <property type="molecule type" value="Genomic_DNA"/>
</dbReference>
<dbReference type="CDD" id="cd20175">
    <property type="entry name" value="ThyX"/>
    <property type="match status" value="1"/>
</dbReference>
<dbReference type="Pfam" id="PF02511">
    <property type="entry name" value="Thy1"/>
    <property type="match status" value="1"/>
</dbReference>
<dbReference type="GO" id="GO:0050660">
    <property type="term" value="F:flavin adenine dinucleotide binding"/>
    <property type="evidence" value="ECO:0007669"/>
    <property type="project" value="InterPro"/>
</dbReference>
<name>A0A0F9LXN5_9ZZZZ</name>
<reference evidence="1" key="1">
    <citation type="journal article" date="2015" name="Nature">
        <title>Complex archaea that bridge the gap between prokaryotes and eukaryotes.</title>
        <authorList>
            <person name="Spang A."/>
            <person name="Saw J.H."/>
            <person name="Jorgensen S.L."/>
            <person name="Zaremba-Niedzwiedzka K."/>
            <person name="Martijn J."/>
            <person name="Lind A.E."/>
            <person name="van Eijk R."/>
            <person name="Schleper C."/>
            <person name="Guy L."/>
            <person name="Ettema T.J."/>
        </authorList>
    </citation>
    <scope>NUCLEOTIDE SEQUENCE</scope>
</reference>
<protein>
    <recommendedName>
        <fullName evidence="2">Thymidylate synthase (FAD)</fullName>
    </recommendedName>
</protein>
<comment type="caution">
    <text evidence="1">The sequence shown here is derived from an EMBL/GenBank/DDBJ whole genome shotgun (WGS) entry which is preliminary data.</text>
</comment>
<dbReference type="Gene3D" id="3.30.1360.170">
    <property type="match status" value="1"/>
</dbReference>
<proteinExistence type="predicted"/>